<proteinExistence type="predicted"/>
<accession>A0A1Q9LLN4</accession>
<protein>
    <recommendedName>
        <fullName evidence="3">Sulfatase-modifying factor enzyme domain-containing protein</fullName>
    </recommendedName>
</protein>
<dbReference type="EMBL" id="MKQR01000013">
    <property type="protein sequence ID" value="OLR92903.1"/>
    <property type="molecule type" value="Genomic_DNA"/>
</dbReference>
<dbReference type="InterPro" id="IPR042095">
    <property type="entry name" value="SUMF_sf"/>
</dbReference>
<gene>
    <name evidence="1" type="ORF">BJP25_18170</name>
</gene>
<sequence>MPHADLTAEDWYDLSDTAAVRVGTAIARETGLTLVGLGYRDHQGDPCRVAVFGDGDTRYALVPGGRVRLGHDPDAFVPTPHQAASYADSAEEWDLPPLADHLAACTSPVRHVELPAVVVAVEAVDLCLRPVPLDHPAIATYLADHQPYPGLTTAGLSSPDVTLEVRYDGSCTATGAFIRDPLTHHDATTRLAAVGTRLLTPNEWEYACGAGTPTLFRWGNDTPPHGYPTDFPTGAHTDRNRWALHPSPTPYHAERTADPTVDCGGDHGLSICGGMGFFLGWLPLAPSHRSPATHDGTNLPHHTLHVRPAIDLP</sequence>
<dbReference type="SUPFAM" id="SSF56436">
    <property type="entry name" value="C-type lectin-like"/>
    <property type="match status" value="2"/>
</dbReference>
<keyword evidence="2" id="KW-1185">Reference proteome</keyword>
<evidence type="ECO:0008006" key="3">
    <source>
        <dbReference type="Google" id="ProtNLM"/>
    </source>
</evidence>
<dbReference type="STRING" id="1193682.BJP25_18170"/>
<dbReference type="AlphaFoldDB" id="A0A1Q9LLN4"/>
<name>A0A1Q9LLN4_9PSEU</name>
<evidence type="ECO:0000313" key="1">
    <source>
        <dbReference type="EMBL" id="OLR92903.1"/>
    </source>
</evidence>
<dbReference type="RefSeq" id="WP_075975168.1">
    <property type="nucleotide sequence ID" value="NZ_MKQR01000013.1"/>
</dbReference>
<dbReference type="InterPro" id="IPR016187">
    <property type="entry name" value="CTDL_fold"/>
</dbReference>
<dbReference type="Proteomes" id="UP000186040">
    <property type="component" value="Unassembled WGS sequence"/>
</dbReference>
<dbReference type="Gene3D" id="3.90.1580.10">
    <property type="entry name" value="paralog of FGE (formylglycine-generating enzyme)"/>
    <property type="match status" value="1"/>
</dbReference>
<dbReference type="OrthoDB" id="4050476at2"/>
<comment type="caution">
    <text evidence="1">The sequence shown here is derived from an EMBL/GenBank/DDBJ whole genome shotgun (WGS) entry which is preliminary data.</text>
</comment>
<organism evidence="1 2">
    <name type="scientific">Actinokineospora bangkokensis</name>
    <dbReference type="NCBI Taxonomy" id="1193682"/>
    <lineage>
        <taxon>Bacteria</taxon>
        <taxon>Bacillati</taxon>
        <taxon>Actinomycetota</taxon>
        <taxon>Actinomycetes</taxon>
        <taxon>Pseudonocardiales</taxon>
        <taxon>Pseudonocardiaceae</taxon>
        <taxon>Actinokineospora</taxon>
    </lineage>
</organism>
<evidence type="ECO:0000313" key="2">
    <source>
        <dbReference type="Proteomes" id="UP000186040"/>
    </source>
</evidence>
<reference evidence="1 2" key="1">
    <citation type="submission" date="2016-10" db="EMBL/GenBank/DDBJ databases">
        <title>The Draft Genome Sequence of Actinokineospora bangkokensis 44EHWT reveals the biosynthetic pathway of antifungal compounds Thailandins with unusual extender unit butylmalonyl-CoA.</title>
        <authorList>
            <person name="Greule A."/>
            <person name="Intra B."/>
            <person name="Flemming S."/>
            <person name="Rommel M.G."/>
            <person name="Panbangred W."/>
            <person name="Bechthold A."/>
        </authorList>
    </citation>
    <scope>NUCLEOTIDE SEQUENCE [LARGE SCALE GENOMIC DNA]</scope>
    <source>
        <strain evidence="1 2">44EHW</strain>
    </source>
</reference>